<reference evidence="4" key="1">
    <citation type="submission" date="2023-05" db="EMBL/GenBank/DDBJ databases">
        <title>Nepenthes gracilis genome sequencing.</title>
        <authorList>
            <person name="Fukushima K."/>
        </authorList>
    </citation>
    <scope>NUCLEOTIDE SEQUENCE</scope>
    <source>
        <strain evidence="4">SING2019-196</strain>
    </source>
</reference>
<dbReference type="PANTHER" id="PTHR12979:SF5">
    <property type="entry name" value="CCR4-NOT TRANSCRIPTION COMPLEX SUBUNIT 10"/>
    <property type="match status" value="1"/>
</dbReference>
<dbReference type="EMBL" id="BSYO01000005">
    <property type="protein sequence ID" value="GMH04554.1"/>
    <property type="molecule type" value="Genomic_DNA"/>
</dbReference>
<dbReference type="Proteomes" id="UP001279734">
    <property type="component" value="Unassembled WGS sequence"/>
</dbReference>
<protein>
    <recommendedName>
        <fullName evidence="6">CCR4-NOT transcription complex subunit 10</fullName>
    </recommendedName>
</protein>
<evidence type="ECO:0000256" key="2">
    <source>
        <dbReference type="PROSITE-ProRule" id="PRU00339"/>
    </source>
</evidence>
<dbReference type="InterPro" id="IPR019734">
    <property type="entry name" value="TPR_rpt"/>
</dbReference>
<keyword evidence="5" id="KW-1185">Reference proteome</keyword>
<gene>
    <name evidence="4" type="ORF">Nepgr_006394</name>
</gene>
<evidence type="ECO:0000313" key="4">
    <source>
        <dbReference type="EMBL" id="GMH04554.1"/>
    </source>
</evidence>
<accession>A0AAD3S585</accession>
<dbReference type="Gene3D" id="1.25.40.10">
    <property type="entry name" value="Tetratricopeptide repeat domain"/>
    <property type="match status" value="2"/>
</dbReference>
<evidence type="ECO:0008006" key="6">
    <source>
        <dbReference type="Google" id="ProtNLM"/>
    </source>
</evidence>
<evidence type="ECO:0000256" key="1">
    <source>
        <dbReference type="ARBA" id="ARBA00010080"/>
    </source>
</evidence>
<feature type="compositionally biased region" description="Low complexity" evidence="3">
    <location>
        <begin position="593"/>
        <end position="622"/>
    </location>
</feature>
<proteinExistence type="inferred from homology"/>
<dbReference type="PANTHER" id="PTHR12979">
    <property type="entry name" value="CCR4-NOT TRANSCRIPTION COMPLEX SUBUNIT 10"/>
    <property type="match status" value="1"/>
</dbReference>
<evidence type="ECO:0000256" key="3">
    <source>
        <dbReference type="SAM" id="MobiDB-lite"/>
    </source>
</evidence>
<feature type="region of interest" description="Disordered" evidence="3">
    <location>
        <begin position="593"/>
        <end position="634"/>
    </location>
</feature>
<dbReference type="InterPro" id="IPR039740">
    <property type="entry name" value="CNOT10"/>
</dbReference>
<name>A0AAD3S585_NEPGR</name>
<dbReference type="GO" id="GO:0006402">
    <property type="term" value="P:mRNA catabolic process"/>
    <property type="evidence" value="ECO:0007669"/>
    <property type="project" value="TreeGrafter"/>
</dbReference>
<dbReference type="InterPro" id="IPR011990">
    <property type="entry name" value="TPR-like_helical_dom_sf"/>
</dbReference>
<dbReference type="PROSITE" id="PS50005">
    <property type="entry name" value="TPR"/>
    <property type="match status" value="1"/>
</dbReference>
<feature type="repeat" description="TPR" evidence="2">
    <location>
        <begin position="786"/>
        <end position="819"/>
    </location>
</feature>
<dbReference type="SUPFAM" id="SSF48452">
    <property type="entry name" value="TPR-like"/>
    <property type="match status" value="1"/>
</dbReference>
<dbReference type="SMART" id="SM00028">
    <property type="entry name" value="TPR"/>
    <property type="match status" value="4"/>
</dbReference>
<evidence type="ECO:0000313" key="5">
    <source>
        <dbReference type="Proteomes" id="UP001279734"/>
    </source>
</evidence>
<feature type="compositionally biased region" description="Polar residues" evidence="3">
    <location>
        <begin position="230"/>
        <end position="257"/>
    </location>
</feature>
<dbReference type="GO" id="GO:0017148">
    <property type="term" value="P:negative regulation of translation"/>
    <property type="evidence" value="ECO:0007669"/>
    <property type="project" value="TreeGrafter"/>
</dbReference>
<dbReference type="GO" id="GO:0030014">
    <property type="term" value="C:CCR4-NOT complex"/>
    <property type="evidence" value="ECO:0007669"/>
    <property type="project" value="InterPro"/>
</dbReference>
<keyword evidence="2" id="KW-0802">TPR repeat</keyword>
<comment type="caution">
    <text evidence="4">The sequence shown here is derived from an EMBL/GenBank/DDBJ whole genome shotgun (WGS) entry which is preliminary data.</text>
</comment>
<comment type="similarity">
    <text evidence="1">Belongs to the CNOT10 family.</text>
</comment>
<feature type="region of interest" description="Disordered" evidence="3">
    <location>
        <begin position="1"/>
        <end position="20"/>
    </location>
</feature>
<sequence length="862" mass="94222">MDSRDLSSSSSMNVTREGGSSADYDGVLSVAVSLAKEAAALFQSRKYAECVDVLNQLLQKKEYDPKVLHNIALAEFFRDGCSDPKKLLEALLGVKTKCEDLAHASGEEIDATSQPGNRAVSVPKVTNSVSPQNSLSNCASVVYTEEFDPSLAVLNMAIILFYLHQYPKALSVLEPLFQNIEPIDERTALHVCLLLLDITLATRNVSKFADVINYLEKAFGVTYMMNQADNGSTGQQQPSDPVCKSSSVPGNASAQDDLNSDIAITGNTSEDSLSRTLSDVTIEYETLLSTLDIGGQNLSRASNLSSSSDLPRSPADLSSVAVDLKLTLPLYKVQLLLLIRSLKAAKREVKLAVNIAPGRDSSKALLLKSQLEYARGNYPKALKLLAASNNQTEVGSSIIFNNYGCIYYQQVKYHTASIFFRKALRNCLALQKEKPRTFASFSQDKSLLITYNCGVQYLACGRPILAARCFQKASSVFHNRPLLWLRLAECCLMALEKGLLKSSATLSHGSEFKVHVVGHGKWRHLALDNGFSMNGYVNSERTDPHQATDSEPKLSMSFARQCLLNALHLLSYLEPKQAKSGLLSKSVLEESELSNPTLSSSSNQNTNSGNDSKTTSKDMTSSGPGNSNGDIKEQRGGTSVITAAVISSSEYEEICRRENEMIKKAVLVDLVFVELELGNPHKALLTALLLLELPECSKMHAFLGHVYAAEALCLLNKPKEAADHLLTYLSSGNNVEIPYTKEDCDQWQIKKTIDPEETIPGSVTARKPSSEESHDAVFLKPEDARGALYVNLAAVFAMQGDLEQADHHAKQALLTTPNSREVILMAVYLDLKRGNSEEALAKLKQCSRLSFLSSDLKLKSPH</sequence>
<feature type="region of interest" description="Disordered" evidence="3">
    <location>
        <begin position="230"/>
        <end position="261"/>
    </location>
</feature>
<dbReference type="AlphaFoldDB" id="A0AAD3S585"/>
<organism evidence="4 5">
    <name type="scientific">Nepenthes gracilis</name>
    <name type="common">Slender pitcher plant</name>
    <dbReference type="NCBI Taxonomy" id="150966"/>
    <lineage>
        <taxon>Eukaryota</taxon>
        <taxon>Viridiplantae</taxon>
        <taxon>Streptophyta</taxon>
        <taxon>Embryophyta</taxon>
        <taxon>Tracheophyta</taxon>
        <taxon>Spermatophyta</taxon>
        <taxon>Magnoliopsida</taxon>
        <taxon>eudicotyledons</taxon>
        <taxon>Gunneridae</taxon>
        <taxon>Pentapetalae</taxon>
        <taxon>Caryophyllales</taxon>
        <taxon>Nepenthaceae</taxon>
        <taxon>Nepenthes</taxon>
    </lineage>
</organism>